<accession>A0AAX2AC52</accession>
<evidence type="ECO:0000313" key="8">
    <source>
        <dbReference type="Proteomes" id="UP000289193"/>
    </source>
</evidence>
<keyword evidence="1" id="KW-0805">Transcription regulation</keyword>
<feature type="domain" description="HTH araC/xylS-type" evidence="4">
    <location>
        <begin position="158"/>
        <end position="255"/>
    </location>
</feature>
<protein>
    <submittedName>
        <fullName evidence="6">AraC family transcriptional regulator</fullName>
    </submittedName>
    <submittedName>
        <fullName evidence="5">Transcriptional regulator, AraC family</fullName>
    </submittedName>
</protein>
<evidence type="ECO:0000256" key="3">
    <source>
        <dbReference type="ARBA" id="ARBA00023163"/>
    </source>
</evidence>
<dbReference type="InterPro" id="IPR018060">
    <property type="entry name" value="HTH_AraC"/>
</dbReference>
<sequence>MKTQIFKSSKLNFLELRYIEKITQCQKMHLHEELTITAIKKGSLNIIFNEGKKLLKPKELIVINDHISHCATLNEVSEHGYVLYINKEYLKALEIFYDKDFEHIFSEKVYRKFISLCKILLDEKASLIFKEECFLEFCIDTFHKEEAQKCEENDNLAFKIKEYLDKNYLEELTLEEMSETFNLSTIHLIRVFKKEFGLPIHSYILNKKVHYAKELLASNLSIVEVALQSGFFDQSHLSRSFKRVFQLSPKEFQKSIFA</sequence>
<dbReference type="SUPFAM" id="SSF46689">
    <property type="entry name" value="Homeodomain-like"/>
    <property type="match status" value="2"/>
</dbReference>
<dbReference type="SMART" id="SM00342">
    <property type="entry name" value="HTH_ARAC"/>
    <property type="match status" value="1"/>
</dbReference>
<dbReference type="PANTHER" id="PTHR46796">
    <property type="entry name" value="HTH-TYPE TRANSCRIPTIONAL ACTIVATOR RHAS-RELATED"/>
    <property type="match status" value="1"/>
</dbReference>
<evidence type="ECO:0000259" key="4">
    <source>
        <dbReference type="PROSITE" id="PS01124"/>
    </source>
</evidence>
<evidence type="ECO:0000313" key="5">
    <source>
        <dbReference type="EMBL" id="AXH11760.1"/>
    </source>
</evidence>
<dbReference type="Pfam" id="PF12833">
    <property type="entry name" value="HTH_18"/>
    <property type="match status" value="1"/>
</dbReference>
<dbReference type="InterPro" id="IPR050204">
    <property type="entry name" value="AraC_XylS_family_regulators"/>
</dbReference>
<dbReference type="InterPro" id="IPR009057">
    <property type="entry name" value="Homeodomain-like_sf"/>
</dbReference>
<evidence type="ECO:0000256" key="2">
    <source>
        <dbReference type="ARBA" id="ARBA00023125"/>
    </source>
</evidence>
<dbReference type="Gene3D" id="1.10.10.60">
    <property type="entry name" value="Homeodomain-like"/>
    <property type="match status" value="2"/>
</dbReference>
<dbReference type="InterPro" id="IPR018062">
    <property type="entry name" value="HTH_AraC-typ_CS"/>
</dbReference>
<dbReference type="EMBL" id="CP031217">
    <property type="protein sequence ID" value="AXH11760.1"/>
    <property type="molecule type" value="Genomic_DNA"/>
</dbReference>
<reference evidence="5 7" key="2">
    <citation type="submission" date="2018-07" db="EMBL/GenBank/DDBJ databases">
        <title>Complete genome of the Arcobacter bivalviorum type strain LMG 26154.</title>
        <authorList>
            <person name="Miller W.G."/>
            <person name="Yee E."/>
            <person name="Bono J.L."/>
        </authorList>
    </citation>
    <scope>NUCLEOTIDE SEQUENCE [LARGE SCALE GENOMIC DNA]</scope>
    <source>
        <strain evidence="5 7">LMG 26154</strain>
    </source>
</reference>
<dbReference type="Proteomes" id="UP000253850">
    <property type="component" value="Chromosome"/>
</dbReference>
<dbReference type="GO" id="GO:0003700">
    <property type="term" value="F:DNA-binding transcription factor activity"/>
    <property type="evidence" value="ECO:0007669"/>
    <property type="project" value="InterPro"/>
</dbReference>
<keyword evidence="8" id="KW-1185">Reference proteome</keyword>
<dbReference type="EMBL" id="PDKM01000001">
    <property type="protein sequence ID" value="RXK10888.1"/>
    <property type="molecule type" value="Genomic_DNA"/>
</dbReference>
<gene>
    <name evidence="5" type="ORF">ABIV_0747</name>
    <name evidence="6" type="ORF">CRV05_00520</name>
</gene>
<evidence type="ECO:0000313" key="6">
    <source>
        <dbReference type="EMBL" id="RXK10888.1"/>
    </source>
</evidence>
<organism evidence="6 8">
    <name type="scientific">Halarcobacter bivalviorum</name>
    <dbReference type="NCBI Taxonomy" id="663364"/>
    <lineage>
        <taxon>Bacteria</taxon>
        <taxon>Pseudomonadati</taxon>
        <taxon>Campylobacterota</taxon>
        <taxon>Epsilonproteobacteria</taxon>
        <taxon>Campylobacterales</taxon>
        <taxon>Arcobacteraceae</taxon>
        <taxon>Halarcobacter</taxon>
    </lineage>
</organism>
<dbReference type="Proteomes" id="UP000289193">
    <property type="component" value="Unassembled WGS sequence"/>
</dbReference>
<name>A0AAX2AC52_9BACT</name>
<evidence type="ECO:0000256" key="1">
    <source>
        <dbReference type="ARBA" id="ARBA00023015"/>
    </source>
</evidence>
<dbReference type="GO" id="GO:0043565">
    <property type="term" value="F:sequence-specific DNA binding"/>
    <property type="evidence" value="ECO:0007669"/>
    <property type="project" value="InterPro"/>
</dbReference>
<dbReference type="AlphaFoldDB" id="A0AAX2AC52"/>
<dbReference type="PROSITE" id="PS00041">
    <property type="entry name" value="HTH_ARAC_FAMILY_1"/>
    <property type="match status" value="1"/>
</dbReference>
<proteinExistence type="predicted"/>
<dbReference type="KEGG" id="hbv:ABIV_0747"/>
<keyword evidence="3" id="KW-0804">Transcription</keyword>
<dbReference type="PROSITE" id="PS01124">
    <property type="entry name" value="HTH_ARAC_FAMILY_2"/>
    <property type="match status" value="1"/>
</dbReference>
<reference evidence="6 8" key="1">
    <citation type="submission" date="2017-10" db="EMBL/GenBank/DDBJ databases">
        <title>Genomics of the genus Arcobacter.</title>
        <authorList>
            <person name="Perez-Cataluna A."/>
            <person name="Figueras M.J."/>
        </authorList>
    </citation>
    <scope>NUCLEOTIDE SEQUENCE [LARGE SCALE GENOMIC DNA]</scope>
    <source>
        <strain evidence="6 8">CECT 7835</strain>
    </source>
</reference>
<keyword evidence="2" id="KW-0238">DNA-binding</keyword>
<evidence type="ECO:0000313" key="7">
    <source>
        <dbReference type="Proteomes" id="UP000253850"/>
    </source>
</evidence>